<dbReference type="GO" id="GO:0005886">
    <property type="term" value="C:plasma membrane"/>
    <property type="evidence" value="ECO:0007669"/>
    <property type="project" value="TreeGrafter"/>
</dbReference>
<name>W2S837_CYPE1</name>
<feature type="transmembrane region" description="Helical" evidence="2">
    <location>
        <begin position="336"/>
        <end position="358"/>
    </location>
</feature>
<dbReference type="GeneID" id="19978103"/>
<dbReference type="PANTHER" id="PTHR18640:SF5">
    <property type="entry name" value="SODIUM_BILE ACID COTRANSPORTER 7"/>
    <property type="match status" value="1"/>
</dbReference>
<gene>
    <name evidence="3" type="ORF">HMPREF1541_10764</name>
</gene>
<evidence type="ECO:0000256" key="1">
    <source>
        <dbReference type="SAM" id="MobiDB-lite"/>
    </source>
</evidence>
<dbReference type="VEuPathDB" id="FungiDB:HMPREF1541_10764"/>
<keyword evidence="2" id="KW-1133">Transmembrane helix</keyword>
<feature type="transmembrane region" description="Helical" evidence="2">
    <location>
        <begin position="23"/>
        <end position="47"/>
    </location>
</feature>
<feature type="transmembrane region" description="Helical" evidence="2">
    <location>
        <begin position="304"/>
        <end position="324"/>
    </location>
</feature>
<accession>W2S837</accession>
<feature type="compositionally biased region" description="Basic and acidic residues" evidence="1">
    <location>
        <begin position="369"/>
        <end position="380"/>
    </location>
</feature>
<feature type="transmembrane region" description="Helical" evidence="2">
    <location>
        <begin position="93"/>
        <end position="111"/>
    </location>
</feature>
<feature type="transmembrane region" description="Helical" evidence="2">
    <location>
        <begin position="233"/>
        <end position="251"/>
    </location>
</feature>
<dbReference type="eggNOG" id="KOG4821">
    <property type="taxonomic scope" value="Eukaryota"/>
</dbReference>
<dbReference type="EMBL" id="KI635846">
    <property type="protein sequence ID" value="ETN44213.1"/>
    <property type="molecule type" value="Genomic_DNA"/>
</dbReference>
<dbReference type="OrthoDB" id="188035at2759"/>
<evidence type="ECO:0000313" key="4">
    <source>
        <dbReference type="Proteomes" id="UP000030752"/>
    </source>
</evidence>
<feature type="transmembrane region" description="Helical" evidence="2">
    <location>
        <begin position="59"/>
        <end position="81"/>
    </location>
</feature>
<proteinExistence type="predicted"/>
<dbReference type="Proteomes" id="UP000030752">
    <property type="component" value="Unassembled WGS sequence"/>
</dbReference>
<feature type="transmembrane region" description="Helical" evidence="2">
    <location>
        <begin position="123"/>
        <end position="145"/>
    </location>
</feature>
<dbReference type="AlphaFoldDB" id="W2S837"/>
<dbReference type="RefSeq" id="XP_008713655.1">
    <property type="nucleotide sequence ID" value="XM_008715433.1"/>
</dbReference>
<evidence type="ECO:0000256" key="2">
    <source>
        <dbReference type="SAM" id="Phobius"/>
    </source>
</evidence>
<sequence length="402" mass="45291">MADDEHVVEKAEPRSALRRTLDFIWFLIKDQWFLIGIACVTIIASQIQVPLEQQNVKQVVVSYLSVSLVFFVAGCTIDTRILIDNYAKWKHHLFIQIQCFLMVSALAYAVVRLAAINHSFMDPWLLIGMIFNGCQPTAMASNVLFTRQSHGATVLTVVETTIGNLIGPFLTPVLIRMYLLPNSWFSAVIPQQGGGYEALYRRVFMQFGLSIYLPMAIGQAVRHFFPKTVHKVFVQWKFSKIGSLCMLTLLWQTFDRAFATNAFADVKQSNLVFIVFITIVNWSVWLLICFLLSITWLDRKETVAVAMCVPAKTLALGMPLSFLMFEGISQLEEAKIQVPMLIFQVEMLGLASISTLFFRRWVDAGERRKEMAAPDERDGGGAEVSSDPKQGTAKASEQDIPV</sequence>
<protein>
    <recommendedName>
        <fullName evidence="5">Sodium bile acid symporter family protein</fullName>
    </recommendedName>
</protein>
<dbReference type="InterPro" id="IPR016833">
    <property type="entry name" value="Put_Na-Bile_cotransptr"/>
</dbReference>
<reference evidence="3 4" key="1">
    <citation type="submission" date="2013-03" db="EMBL/GenBank/DDBJ databases">
        <title>The Genome Sequence of Phialophora europaea CBS 101466.</title>
        <authorList>
            <consortium name="The Broad Institute Genomics Platform"/>
            <person name="Cuomo C."/>
            <person name="de Hoog S."/>
            <person name="Gorbushina A."/>
            <person name="Walker B."/>
            <person name="Young S.K."/>
            <person name="Zeng Q."/>
            <person name="Gargeya S."/>
            <person name="Fitzgerald M."/>
            <person name="Haas B."/>
            <person name="Abouelleil A."/>
            <person name="Allen A.W."/>
            <person name="Alvarado L."/>
            <person name="Arachchi H.M."/>
            <person name="Berlin A.M."/>
            <person name="Chapman S.B."/>
            <person name="Gainer-Dewar J."/>
            <person name="Goldberg J."/>
            <person name="Griggs A."/>
            <person name="Gujja S."/>
            <person name="Hansen M."/>
            <person name="Howarth C."/>
            <person name="Imamovic A."/>
            <person name="Ireland A."/>
            <person name="Larimer J."/>
            <person name="McCowan C."/>
            <person name="Murphy C."/>
            <person name="Pearson M."/>
            <person name="Poon T.W."/>
            <person name="Priest M."/>
            <person name="Roberts A."/>
            <person name="Saif S."/>
            <person name="Shea T."/>
            <person name="Sisk P."/>
            <person name="Sykes S."/>
            <person name="Wortman J."/>
            <person name="Nusbaum C."/>
            <person name="Birren B."/>
        </authorList>
    </citation>
    <scope>NUCLEOTIDE SEQUENCE [LARGE SCALE GENOMIC DNA]</scope>
    <source>
        <strain evidence="3 4">CBS 101466</strain>
    </source>
</reference>
<evidence type="ECO:0008006" key="5">
    <source>
        <dbReference type="Google" id="ProtNLM"/>
    </source>
</evidence>
<keyword evidence="4" id="KW-1185">Reference proteome</keyword>
<evidence type="ECO:0000313" key="3">
    <source>
        <dbReference type="EMBL" id="ETN44213.1"/>
    </source>
</evidence>
<dbReference type="InterPro" id="IPR038770">
    <property type="entry name" value="Na+/solute_symporter_sf"/>
</dbReference>
<dbReference type="STRING" id="1220924.W2S837"/>
<dbReference type="FunCoup" id="W2S837">
    <property type="interactions" value="404"/>
</dbReference>
<organism evidence="3 4">
    <name type="scientific">Cyphellophora europaea (strain CBS 101466)</name>
    <name type="common">Phialophora europaea</name>
    <dbReference type="NCBI Taxonomy" id="1220924"/>
    <lineage>
        <taxon>Eukaryota</taxon>
        <taxon>Fungi</taxon>
        <taxon>Dikarya</taxon>
        <taxon>Ascomycota</taxon>
        <taxon>Pezizomycotina</taxon>
        <taxon>Eurotiomycetes</taxon>
        <taxon>Chaetothyriomycetidae</taxon>
        <taxon>Chaetothyriales</taxon>
        <taxon>Cyphellophoraceae</taxon>
        <taxon>Cyphellophora</taxon>
    </lineage>
</organism>
<keyword evidence="2" id="KW-0812">Transmembrane</keyword>
<feature type="transmembrane region" description="Helical" evidence="2">
    <location>
        <begin position="271"/>
        <end position="297"/>
    </location>
</feature>
<dbReference type="Pfam" id="PF13593">
    <property type="entry name" value="SBF_like"/>
    <property type="match status" value="1"/>
</dbReference>
<feature type="transmembrane region" description="Helical" evidence="2">
    <location>
        <begin position="199"/>
        <end position="221"/>
    </location>
</feature>
<dbReference type="PANTHER" id="PTHR18640">
    <property type="entry name" value="SOLUTE CARRIER FAMILY 10 MEMBER 7"/>
    <property type="match status" value="1"/>
</dbReference>
<keyword evidence="2" id="KW-0472">Membrane</keyword>
<dbReference type="Gene3D" id="1.20.1530.20">
    <property type="match status" value="1"/>
</dbReference>
<feature type="region of interest" description="Disordered" evidence="1">
    <location>
        <begin position="369"/>
        <end position="402"/>
    </location>
</feature>
<dbReference type="InParanoid" id="W2S837"/>
<dbReference type="HOGENOM" id="CLU_039013_3_0_1"/>
<feature type="transmembrane region" description="Helical" evidence="2">
    <location>
        <begin position="157"/>
        <end position="179"/>
    </location>
</feature>